<dbReference type="PANTHER" id="PTHR32322">
    <property type="entry name" value="INNER MEMBRANE TRANSPORTER"/>
    <property type="match status" value="1"/>
</dbReference>
<evidence type="ECO:0000256" key="2">
    <source>
        <dbReference type="ARBA" id="ARBA00007362"/>
    </source>
</evidence>
<evidence type="ECO:0000259" key="7">
    <source>
        <dbReference type="Pfam" id="PF00892"/>
    </source>
</evidence>
<protein>
    <submittedName>
        <fullName evidence="8">EamA family transporter</fullName>
    </submittedName>
</protein>
<evidence type="ECO:0000256" key="5">
    <source>
        <dbReference type="ARBA" id="ARBA00023136"/>
    </source>
</evidence>
<evidence type="ECO:0000256" key="6">
    <source>
        <dbReference type="SAM" id="Phobius"/>
    </source>
</evidence>
<dbReference type="EMBL" id="JACRIW010000115">
    <property type="protein sequence ID" value="MBI5171002.1"/>
    <property type="molecule type" value="Genomic_DNA"/>
</dbReference>
<dbReference type="Pfam" id="PF00892">
    <property type="entry name" value="EamA"/>
    <property type="match status" value="2"/>
</dbReference>
<feature type="transmembrane region" description="Helical" evidence="6">
    <location>
        <begin position="255"/>
        <end position="276"/>
    </location>
</feature>
<evidence type="ECO:0000313" key="8">
    <source>
        <dbReference type="EMBL" id="MBI5171002.1"/>
    </source>
</evidence>
<comment type="similarity">
    <text evidence="2">Belongs to the EamA transporter family.</text>
</comment>
<name>A0A933SEC0_UNCEI</name>
<feature type="transmembrane region" description="Helical" evidence="6">
    <location>
        <begin position="102"/>
        <end position="125"/>
    </location>
</feature>
<feature type="transmembrane region" description="Helical" evidence="6">
    <location>
        <begin position="42"/>
        <end position="60"/>
    </location>
</feature>
<dbReference type="AlphaFoldDB" id="A0A933SEC0"/>
<dbReference type="InterPro" id="IPR037185">
    <property type="entry name" value="EmrE-like"/>
</dbReference>
<dbReference type="InterPro" id="IPR050638">
    <property type="entry name" value="AA-Vitamin_Transporters"/>
</dbReference>
<gene>
    <name evidence="8" type="ORF">HZA61_16065</name>
</gene>
<comment type="caution">
    <text evidence="8">The sequence shown here is derived from an EMBL/GenBank/DDBJ whole genome shotgun (WGS) entry which is preliminary data.</text>
</comment>
<dbReference type="PANTHER" id="PTHR32322:SF2">
    <property type="entry name" value="EAMA DOMAIN-CONTAINING PROTEIN"/>
    <property type="match status" value="1"/>
</dbReference>
<reference evidence="8" key="1">
    <citation type="submission" date="2020-07" db="EMBL/GenBank/DDBJ databases">
        <title>Huge and variable diversity of episymbiotic CPR bacteria and DPANN archaea in groundwater ecosystems.</title>
        <authorList>
            <person name="He C.Y."/>
            <person name="Keren R."/>
            <person name="Whittaker M."/>
            <person name="Farag I.F."/>
            <person name="Doudna J."/>
            <person name="Cate J.H.D."/>
            <person name="Banfield J.F."/>
        </authorList>
    </citation>
    <scope>NUCLEOTIDE SEQUENCE</scope>
    <source>
        <strain evidence="8">NC_groundwater_1813_Pr3_B-0.1um_71_17</strain>
    </source>
</reference>
<keyword evidence="3 6" id="KW-0812">Transmembrane</keyword>
<dbReference type="Proteomes" id="UP000696931">
    <property type="component" value="Unassembled WGS sequence"/>
</dbReference>
<evidence type="ECO:0000256" key="4">
    <source>
        <dbReference type="ARBA" id="ARBA00022989"/>
    </source>
</evidence>
<feature type="transmembrane region" description="Helical" evidence="6">
    <location>
        <begin position="227"/>
        <end position="249"/>
    </location>
</feature>
<sequence length="320" mass="33046">MVDDLRERGLLPKVVIAFLCIWLVWGSTFLAIRVAIEHLPPLLMCAVRLLLAGAMLFAWAKATGVAWPEGKQLRNAALVGILLPATGNASVTIGVQHMPSGLAALMVSTIPLWMALIASVGRFAVRPAPQVVVGLVLGFSGIVLLIGPGLVNSKLAEFSPLWALVPIAGSVSWAWGSLWSRCVSMPSSPLLSTGVGMLAGGVCVLALSGALGEFGRFRPAEVPAHSVAALLYLVVFGSVVGFTAYLYLLRTVPPAVVSTYAFVNPIVAMALGWAFAGEALTGRTLAAAAIVIVAVVLITTARAGARPAASPAASAEPAKP</sequence>
<evidence type="ECO:0000313" key="9">
    <source>
        <dbReference type="Proteomes" id="UP000696931"/>
    </source>
</evidence>
<feature type="transmembrane region" description="Helical" evidence="6">
    <location>
        <begin position="72"/>
        <end position="95"/>
    </location>
</feature>
<feature type="transmembrane region" description="Helical" evidence="6">
    <location>
        <begin position="158"/>
        <end position="175"/>
    </location>
</feature>
<feature type="transmembrane region" description="Helical" evidence="6">
    <location>
        <begin position="131"/>
        <end position="151"/>
    </location>
</feature>
<comment type="subcellular location">
    <subcellularLocation>
        <location evidence="1">Membrane</location>
        <topology evidence="1">Multi-pass membrane protein</topology>
    </subcellularLocation>
</comment>
<organism evidence="8 9">
    <name type="scientific">Eiseniibacteriota bacterium</name>
    <dbReference type="NCBI Taxonomy" id="2212470"/>
    <lineage>
        <taxon>Bacteria</taxon>
        <taxon>Candidatus Eiseniibacteriota</taxon>
    </lineage>
</organism>
<proteinExistence type="inferred from homology"/>
<feature type="transmembrane region" description="Helical" evidence="6">
    <location>
        <begin position="195"/>
        <end position="215"/>
    </location>
</feature>
<evidence type="ECO:0000256" key="3">
    <source>
        <dbReference type="ARBA" id="ARBA00022692"/>
    </source>
</evidence>
<evidence type="ECO:0000256" key="1">
    <source>
        <dbReference type="ARBA" id="ARBA00004141"/>
    </source>
</evidence>
<feature type="domain" description="EamA" evidence="7">
    <location>
        <begin position="14"/>
        <end position="146"/>
    </location>
</feature>
<feature type="domain" description="EamA" evidence="7">
    <location>
        <begin position="162"/>
        <end position="299"/>
    </location>
</feature>
<feature type="transmembrane region" description="Helical" evidence="6">
    <location>
        <begin position="14"/>
        <end position="35"/>
    </location>
</feature>
<keyword evidence="5 6" id="KW-0472">Membrane</keyword>
<dbReference type="InterPro" id="IPR000620">
    <property type="entry name" value="EamA_dom"/>
</dbReference>
<feature type="transmembrane region" description="Helical" evidence="6">
    <location>
        <begin position="285"/>
        <end position="305"/>
    </location>
</feature>
<accession>A0A933SEC0</accession>
<dbReference type="SUPFAM" id="SSF103481">
    <property type="entry name" value="Multidrug resistance efflux transporter EmrE"/>
    <property type="match status" value="2"/>
</dbReference>
<dbReference type="GO" id="GO:0016020">
    <property type="term" value="C:membrane"/>
    <property type="evidence" value="ECO:0007669"/>
    <property type="project" value="UniProtKB-SubCell"/>
</dbReference>
<keyword evidence="4 6" id="KW-1133">Transmembrane helix</keyword>